<evidence type="ECO:0000313" key="7">
    <source>
        <dbReference type="EMBL" id="CCI45407.1"/>
    </source>
</evidence>
<evidence type="ECO:0000256" key="3">
    <source>
        <dbReference type="ARBA" id="ARBA00022833"/>
    </source>
</evidence>
<dbReference type="EMBL" id="CAIX01000059">
    <property type="protein sequence ID" value="CCI43950.1"/>
    <property type="molecule type" value="Genomic_DNA"/>
</dbReference>
<dbReference type="InterPro" id="IPR052727">
    <property type="entry name" value="Rab4/Rab5_effector"/>
</dbReference>
<dbReference type="InterPro" id="IPR013083">
    <property type="entry name" value="Znf_RING/FYVE/PHD"/>
</dbReference>
<gene>
    <name evidence="6" type="ORF">BN9_047340</name>
    <name evidence="7" type="ORF">BN9_063040</name>
</gene>
<organism evidence="7 8">
    <name type="scientific">Albugo candida</name>
    <dbReference type="NCBI Taxonomy" id="65357"/>
    <lineage>
        <taxon>Eukaryota</taxon>
        <taxon>Sar</taxon>
        <taxon>Stramenopiles</taxon>
        <taxon>Oomycota</taxon>
        <taxon>Peronosporomycetes</taxon>
        <taxon>Albuginales</taxon>
        <taxon>Albuginaceae</taxon>
        <taxon>Albugo</taxon>
    </lineage>
</organism>
<evidence type="ECO:0000256" key="2">
    <source>
        <dbReference type="ARBA" id="ARBA00022771"/>
    </source>
</evidence>
<comment type="caution">
    <text evidence="7">The sequence shown here is derived from an EMBL/GenBank/DDBJ whole genome shotgun (WGS) entry which is preliminary data.</text>
</comment>
<dbReference type="OrthoDB" id="10018316at2759"/>
<dbReference type="InterPro" id="IPR017455">
    <property type="entry name" value="Znf_FYVE-rel"/>
</dbReference>
<dbReference type="InterPro" id="IPR000306">
    <property type="entry name" value="Znf_FYVE"/>
</dbReference>
<evidence type="ECO:0000256" key="1">
    <source>
        <dbReference type="ARBA" id="ARBA00022723"/>
    </source>
</evidence>
<feature type="domain" description="FYVE-type" evidence="5">
    <location>
        <begin position="292"/>
        <end position="361"/>
    </location>
</feature>
<dbReference type="Proteomes" id="UP000053237">
    <property type="component" value="Unassembled WGS sequence"/>
</dbReference>
<keyword evidence="8" id="KW-1185">Reference proteome</keyword>
<dbReference type="InParanoid" id="A0A024GFG2"/>
<dbReference type="PROSITE" id="PS50178">
    <property type="entry name" value="ZF_FYVE"/>
    <property type="match status" value="1"/>
</dbReference>
<dbReference type="InterPro" id="IPR011011">
    <property type="entry name" value="Znf_FYVE_PHD"/>
</dbReference>
<dbReference type="PANTHER" id="PTHR13510:SF44">
    <property type="entry name" value="RABENOSYN-5"/>
    <property type="match status" value="1"/>
</dbReference>
<evidence type="ECO:0000313" key="8">
    <source>
        <dbReference type="Proteomes" id="UP000053237"/>
    </source>
</evidence>
<keyword evidence="3" id="KW-0862">Zinc</keyword>
<evidence type="ECO:0000256" key="4">
    <source>
        <dbReference type="PROSITE-ProRule" id="PRU00091"/>
    </source>
</evidence>
<dbReference type="Gene3D" id="3.30.40.10">
    <property type="entry name" value="Zinc/RING finger domain, C3HC4 (zinc finger)"/>
    <property type="match status" value="1"/>
</dbReference>
<proteinExistence type="predicted"/>
<keyword evidence="2 4" id="KW-0863">Zinc-finger</keyword>
<sequence>MEFPVKNDFFTTIPFTHQEQIGLLSIVEESVRSVRKVIDDKHWKEQPCKHKDVTLSKLNCLDDRDFAVDQTQGACPCLIMRSSTFVSGTLNDVLEVISTPRTEEFRKTMSFIHKDRFLDGICLHSMLLPDGEFSNDYTPAFASIKWSAFNDGKACHNPDYSTGTDYLYVEYTGMVQSGESSNGTFGFCVQESIVREREVPNLSGFGLRRGDCHRTGLIVLPSSREDVVQVFSVIQNKILPDYLHPKSNANPQMAFEKIMTRRVTAIRKLDTLLERSRLSRLEFVKRSMWISDDQRKACAVCMRSFAALRRKHHCRICGEVVCSTCAPLRQCVMHDSDPQQSQSDKKQKQARICTFCTVKARTSRQGRRFSATKHQIDDQESLSMENYLYKVRSTISSQRSTNSAHLSADKPVYLLRDIVTARSESSMASSFSIYKEASKVYESSDLASDIDAGSAIYSAISSKYLPDDGENSLLSECSCSDTFSVFDDSRSVCSAPEATSYVQSIQIVRSVPQPNDNDSLSDVWDSDEPEEAASDCDKIVQSSALLNQANNENRDFDNLLDFEKINLIDPKAIDQVQHEPNASMAADEVRI</sequence>
<dbReference type="STRING" id="65357.A0A024GFG2"/>
<dbReference type="SMART" id="SM00064">
    <property type="entry name" value="FYVE"/>
    <property type="match status" value="1"/>
</dbReference>
<dbReference type="GO" id="GO:0008270">
    <property type="term" value="F:zinc ion binding"/>
    <property type="evidence" value="ECO:0007669"/>
    <property type="project" value="UniProtKB-KW"/>
</dbReference>
<dbReference type="Pfam" id="PF01363">
    <property type="entry name" value="FYVE"/>
    <property type="match status" value="1"/>
</dbReference>
<dbReference type="SUPFAM" id="SSF57903">
    <property type="entry name" value="FYVE/PHD zinc finger"/>
    <property type="match status" value="1"/>
</dbReference>
<dbReference type="EMBL" id="CAIX01000097">
    <property type="protein sequence ID" value="CCI45407.1"/>
    <property type="molecule type" value="Genomic_DNA"/>
</dbReference>
<evidence type="ECO:0000259" key="5">
    <source>
        <dbReference type="PROSITE" id="PS50178"/>
    </source>
</evidence>
<name>A0A024GFG2_9STRA</name>
<dbReference type="PANTHER" id="PTHR13510">
    <property type="entry name" value="FYVE-FINGER-CONTAINING RAB5 EFFECTOR PROTEIN RABENOSYN-5-RELATED"/>
    <property type="match status" value="1"/>
</dbReference>
<protein>
    <recommendedName>
        <fullName evidence="5">FYVE-type domain-containing protein</fullName>
    </recommendedName>
</protein>
<dbReference type="AlphaFoldDB" id="A0A024GFG2"/>
<keyword evidence="1" id="KW-0479">Metal-binding</keyword>
<accession>A0A024GFG2</accession>
<reference evidence="7 8" key="1">
    <citation type="submission" date="2012-05" db="EMBL/GenBank/DDBJ databases">
        <title>Recombination and specialization in a pathogen metapopulation.</title>
        <authorList>
            <person name="Gardiner A."/>
            <person name="Kemen E."/>
            <person name="Schultz-Larsen T."/>
            <person name="MacLean D."/>
            <person name="Van Oosterhout C."/>
            <person name="Jones J.D.G."/>
        </authorList>
    </citation>
    <scope>NUCLEOTIDE SEQUENCE [LARGE SCALE GENOMIC DNA]</scope>
    <source>
        <strain evidence="7 8">Ac Nc2</strain>
    </source>
</reference>
<evidence type="ECO:0000313" key="6">
    <source>
        <dbReference type="EMBL" id="CCI43950.1"/>
    </source>
</evidence>